<accession>A0A6G3SMI0</accession>
<dbReference type="Gene3D" id="2.40.10.10">
    <property type="entry name" value="Trypsin-like serine proteases"/>
    <property type="match status" value="1"/>
</dbReference>
<dbReference type="Gene3D" id="2.130.10.130">
    <property type="entry name" value="Integrin alpha, N-terminal"/>
    <property type="match status" value="2"/>
</dbReference>
<dbReference type="GO" id="GO:0006508">
    <property type="term" value="P:proteolysis"/>
    <property type="evidence" value="ECO:0007669"/>
    <property type="project" value="UniProtKB-KW"/>
</dbReference>
<evidence type="ECO:0000256" key="2">
    <source>
        <dbReference type="ARBA" id="ARBA00022737"/>
    </source>
</evidence>
<dbReference type="InterPro" id="IPR043504">
    <property type="entry name" value="Peptidase_S1_PA_chymotrypsin"/>
</dbReference>
<keyword evidence="6" id="KW-0378">Hydrolase</keyword>
<reference evidence="6" key="1">
    <citation type="submission" date="2020-01" db="EMBL/GenBank/DDBJ databases">
        <title>Insect and environment-associated Actinomycetes.</title>
        <authorList>
            <person name="Currrie C."/>
            <person name="Chevrette M."/>
            <person name="Carlson C."/>
            <person name="Stubbendieck R."/>
            <person name="Wendt-Pienkowski E."/>
        </authorList>
    </citation>
    <scope>NUCLEOTIDE SEQUENCE</scope>
    <source>
        <strain evidence="6">SID505</strain>
    </source>
</reference>
<dbReference type="PANTHER" id="PTHR36220:SF1">
    <property type="entry name" value="GAMMA TUBULIN COMPLEX COMPONENT C-TERMINAL DOMAIN-CONTAINING PROTEIN"/>
    <property type="match status" value="1"/>
</dbReference>
<dbReference type="EMBL" id="JAAGMK010000202">
    <property type="protein sequence ID" value="NEB84090.1"/>
    <property type="molecule type" value="Genomic_DNA"/>
</dbReference>
<dbReference type="PANTHER" id="PTHR36220">
    <property type="entry name" value="UNNAMED PRODUCT"/>
    <property type="match status" value="1"/>
</dbReference>
<dbReference type="GO" id="GO:0004252">
    <property type="term" value="F:serine-type endopeptidase activity"/>
    <property type="evidence" value="ECO:0007669"/>
    <property type="project" value="InterPro"/>
</dbReference>
<name>A0A6G3SMI0_STRAQ</name>
<dbReference type="InterPro" id="IPR013519">
    <property type="entry name" value="Int_alpha_beta-p"/>
</dbReference>
<sequence>MTTTAVAIAFGASTPLATAAGEAPADTGIPFAVEDGAYPYRANLLKETGADLIAGDGNITYTACSGDYQIKVWARNLTTEESRICFNAAATGYLSVNIPRAFRIETNDRDLKANISIDGTTEDLTVPRDTSKGFGESNPADPKQAVLLEMRVTGTGTPVTPPPAGDTTYAFTGKLRIGETRTCTAVLVDPRWAVTAKSCFADKPSESIDAAVGAPKQKTTITLGRADLNSTGTHTSTVSYLVPRPDRDLALVRLDQPANGIAPVAISGTAPTANEELTVAGYGRTFDAWAPTKLHTAAFLAGSATAANVDLTPKAPAETAICKGDAGAPALRTENGKPALVAIGSQSHQGGCLGEPDSETRTDAVGARADGLKQWVDGVIFGATDFNCDGARDVAIADPDATVNGAAKAGRVQLVYGAEKGNAELSQALPIFSGSAEVNDRFGGSLATFDHNLDGCTDLAVGVPGEAIGTNAGAGGVHIVYGSPAGLGQGKATVNLTQGSGSGALAGMGSEAGDRMGEAIAAGTTIAGVPYLAIGLPGEDGSGFTNAGAVVYLHGTGQTNVLINQASEGVAGAMESNDDFGASLAGSPQHLAIGAPGEAIGGMADAGAVSVFNHKLNAAKIPTGIAGLDQNLAEIEDASEASDTFGFSLSMTAYRPNAAATGTESLLVVGTPGEGTSTIATTGRIDVLRLTPTGFSQLSGVHQGTTGVTGANEDGDRFGHTVSAVSMNPAAVSTAQNTVVAVGVPGEDIGTAPDAGGIMTFGLIGAPGDSDTTVYPGVAGLPGAPVTGEKVGSAVTATGTHLYIGIPDGPTAYGRAHALPWANTTGGTEPVTAYEPGKDGLPATGLRFGASIR</sequence>
<feature type="signal peptide" evidence="4">
    <location>
        <begin position="1"/>
        <end position="19"/>
    </location>
</feature>
<dbReference type="PRINTS" id="PR00722">
    <property type="entry name" value="CHYMOTRYPSIN"/>
</dbReference>
<evidence type="ECO:0000313" key="6">
    <source>
        <dbReference type="EMBL" id="NEB84090.1"/>
    </source>
</evidence>
<dbReference type="SUPFAM" id="SSF69318">
    <property type="entry name" value="Integrin alpha N-terminal domain"/>
    <property type="match status" value="1"/>
</dbReference>
<dbReference type="SMART" id="SM00191">
    <property type="entry name" value="Int_alpha"/>
    <property type="match status" value="3"/>
</dbReference>
<dbReference type="Pfam" id="PF00089">
    <property type="entry name" value="Trypsin"/>
    <property type="match status" value="1"/>
</dbReference>
<evidence type="ECO:0000256" key="4">
    <source>
        <dbReference type="SAM" id="SignalP"/>
    </source>
</evidence>
<dbReference type="PROSITE" id="PS50240">
    <property type="entry name" value="TRYPSIN_DOM"/>
    <property type="match status" value="1"/>
</dbReference>
<proteinExistence type="predicted"/>
<evidence type="ECO:0000256" key="3">
    <source>
        <dbReference type="ARBA" id="ARBA00023180"/>
    </source>
</evidence>
<keyword evidence="2" id="KW-0677">Repeat</keyword>
<dbReference type="RefSeq" id="WP_164257007.1">
    <property type="nucleotide sequence ID" value="NZ_JAAGMK010000202.1"/>
</dbReference>
<keyword evidence="6" id="KW-0645">Protease</keyword>
<comment type="caution">
    <text evidence="6">The sequence shown here is derived from an EMBL/GenBank/DDBJ whole genome shotgun (WGS) entry which is preliminary data.</text>
</comment>
<dbReference type="InterPro" id="IPR009003">
    <property type="entry name" value="Peptidase_S1_PA"/>
</dbReference>
<dbReference type="AlphaFoldDB" id="A0A6G3SMI0"/>
<evidence type="ECO:0000256" key="1">
    <source>
        <dbReference type="ARBA" id="ARBA00022729"/>
    </source>
</evidence>
<gene>
    <name evidence="6" type="ORF">G3I43_07850</name>
</gene>
<keyword evidence="1 4" id="KW-0732">Signal</keyword>
<dbReference type="PROSITE" id="PS51470">
    <property type="entry name" value="FG_GAP"/>
    <property type="match status" value="1"/>
</dbReference>
<dbReference type="SMART" id="SM00020">
    <property type="entry name" value="Tryp_SPc"/>
    <property type="match status" value="1"/>
</dbReference>
<dbReference type="InterPro" id="IPR001314">
    <property type="entry name" value="Peptidase_S1A"/>
</dbReference>
<evidence type="ECO:0000259" key="5">
    <source>
        <dbReference type="PROSITE" id="PS50240"/>
    </source>
</evidence>
<dbReference type="SUPFAM" id="SSF50494">
    <property type="entry name" value="Trypsin-like serine proteases"/>
    <property type="match status" value="1"/>
</dbReference>
<dbReference type="Pfam" id="PF01839">
    <property type="entry name" value="FG-GAP"/>
    <property type="match status" value="1"/>
</dbReference>
<dbReference type="InterPro" id="IPR028994">
    <property type="entry name" value="Integrin_alpha_N"/>
</dbReference>
<protein>
    <submittedName>
        <fullName evidence="6">Trypsin-like serine protease</fullName>
    </submittedName>
</protein>
<feature type="chain" id="PRO_5038995043" evidence="4">
    <location>
        <begin position="20"/>
        <end position="853"/>
    </location>
</feature>
<keyword evidence="3" id="KW-0325">Glycoprotein</keyword>
<dbReference type="InterPro" id="IPR001254">
    <property type="entry name" value="Trypsin_dom"/>
</dbReference>
<dbReference type="InterPro" id="IPR013517">
    <property type="entry name" value="FG-GAP"/>
</dbReference>
<organism evidence="6">
    <name type="scientific">Streptomyces anulatus</name>
    <name type="common">Streptomyces chrysomallus</name>
    <dbReference type="NCBI Taxonomy" id="1892"/>
    <lineage>
        <taxon>Bacteria</taxon>
        <taxon>Bacillati</taxon>
        <taxon>Actinomycetota</taxon>
        <taxon>Actinomycetes</taxon>
        <taxon>Kitasatosporales</taxon>
        <taxon>Streptomycetaceae</taxon>
        <taxon>Streptomyces</taxon>
    </lineage>
</organism>
<feature type="domain" description="Peptidase S1" evidence="5">
    <location>
        <begin position="151"/>
        <end position="381"/>
    </location>
</feature>